<dbReference type="InterPro" id="IPR001279">
    <property type="entry name" value="Metallo-B-lactamas"/>
</dbReference>
<dbReference type="PANTHER" id="PTHR42663">
    <property type="entry name" value="HYDROLASE C777.06C-RELATED-RELATED"/>
    <property type="match status" value="1"/>
</dbReference>
<dbReference type="Pfam" id="PF12706">
    <property type="entry name" value="Lactamase_B_2"/>
    <property type="match status" value="1"/>
</dbReference>
<organism evidence="2 3">
    <name type="scientific">Methyloligella solikamskensis</name>
    <dbReference type="NCBI Taxonomy" id="1177756"/>
    <lineage>
        <taxon>Bacteria</taxon>
        <taxon>Pseudomonadati</taxon>
        <taxon>Pseudomonadota</taxon>
        <taxon>Alphaproteobacteria</taxon>
        <taxon>Hyphomicrobiales</taxon>
        <taxon>Hyphomicrobiaceae</taxon>
        <taxon>Methyloligella</taxon>
    </lineage>
</organism>
<keyword evidence="3" id="KW-1185">Reference proteome</keyword>
<dbReference type="InterPro" id="IPR036866">
    <property type="entry name" value="RibonucZ/Hydroxyglut_hydro"/>
</dbReference>
<dbReference type="EMBL" id="JBHTJO010000001">
    <property type="protein sequence ID" value="MFD0987171.1"/>
    <property type="molecule type" value="Genomic_DNA"/>
</dbReference>
<dbReference type="PANTHER" id="PTHR42663:SF6">
    <property type="entry name" value="HYDROLASE C777.06C-RELATED"/>
    <property type="match status" value="1"/>
</dbReference>
<proteinExistence type="predicted"/>
<comment type="caution">
    <text evidence="2">The sequence shown here is derived from an EMBL/GenBank/DDBJ whole genome shotgun (WGS) entry which is preliminary data.</text>
</comment>
<evidence type="ECO:0000313" key="2">
    <source>
        <dbReference type="EMBL" id="MFD0987171.1"/>
    </source>
</evidence>
<dbReference type="Proteomes" id="UP001597102">
    <property type="component" value="Unassembled WGS sequence"/>
</dbReference>
<gene>
    <name evidence="2" type="ORF">ACFQ2F_08680</name>
</gene>
<dbReference type="CDD" id="cd16279">
    <property type="entry name" value="metallo-hydrolase-like_MBL-fold"/>
    <property type="match status" value="1"/>
</dbReference>
<dbReference type="SUPFAM" id="SSF56281">
    <property type="entry name" value="Metallo-hydrolase/oxidoreductase"/>
    <property type="match status" value="1"/>
</dbReference>
<sequence>MSLKITILGCGTSGGVPRIGDIWGDCDPDNPKNRRFRCSLLVEKEGPQGTTTILVDTSPDLRQQLLNAGVFWVDGVLYTHDHADHTHGIDDLRMIAFNGQKRVKVYHDVHTGAVLRKRFDYCFETPPGSDYPPILDSTDIEPGKAFTISGAGGDIAVMPYLQQHGSAHSIGYRFGSIAYSPDTNDLPEESLKHLQGLDVWILDALRPKPHPSHLSVDEALAWVERMKPARTVFTHMHIDLDYETLMRDLPQGVEPAYDGLVLHTEE</sequence>
<reference evidence="3" key="1">
    <citation type="journal article" date="2019" name="Int. J. Syst. Evol. Microbiol.">
        <title>The Global Catalogue of Microorganisms (GCM) 10K type strain sequencing project: providing services to taxonomists for standard genome sequencing and annotation.</title>
        <authorList>
            <consortium name="The Broad Institute Genomics Platform"/>
            <consortium name="The Broad Institute Genome Sequencing Center for Infectious Disease"/>
            <person name="Wu L."/>
            <person name="Ma J."/>
        </authorList>
    </citation>
    <scope>NUCLEOTIDE SEQUENCE [LARGE SCALE GENOMIC DNA]</scope>
    <source>
        <strain evidence="3">CCUG 61697</strain>
    </source>
</reference>
<dbReference type="Gene3D" id="3.60.15.10">
    <property type="entry name" value="Ribonuclease Z/Hydroxyacylglutathione hydrolase-like"/>
    <property type="match status" value="1"/>
</dbReference>
<evidence type="ECO:0000313" key="3">
    <source>
        <dbReference type="Proteomes" id="UP001597102"/>
    </source>
</evidence>
<dbReference type="SMART" id="SM00849">
    <property type="entry name" value="Lactamase_B"/>
    <property type="match status" value="1"/>
</dbReference>
<evidence type="ECO:0000259" key="1">
    <source>
        <dbReference type="SMART" id="SM00849"/>
    </source>
</evidence>
<dbReference type="RefSeq" id="WP_379088650.1">
    <property type="nucleotide sequence ID" value="NZ_JBHTJO010000001.1"/>
</dbReference>
<feature type="domain" description="Metallo-beta-lactamase" evidence="1">
    <location>
        <begin position="36"/>
        <end position="235"/>
    </location>
</feature>
<protein>
    <submittedName>
        <fullName evidence="2">MBL fold metallo-hydrolase</fullName>
    </submittedName>
</protein>
<accession>A0ABW3JBM2</accession>
<name>A0ABW3JBM2_9HYPH</name>